<keyword evidence="5" id="KW-0067">ATP-binding</keyword>
<dbReference type="SMART" id="SM00490">
    <property type="entry name" value="HELICc"/>
    <property type="match status" value="1"/>
</dbReference>
<feature type="region of interest" description="Disordered" evidence="9">
    <location>
        <begin position="1"/>
        <end position="30"/>
    </location>
</feature>
<feature type="region of interest" description="Disordered" evidence="9">
    <location>
        <begin position="1146"/>
        <end position="1171"/>
    </location>
</feature>
<evidence type="ECO:0000256" key="1">
    <source>
        <dbReference type="ARBA" id="ARBA00004123"/>
    </source>
</evidence>
<proteinExistence type="predicted"/>
<dbReference type="Gene3D" id="3.40.50.10810">
    <property type="entry name" value="Tandem AAA-ATPase domain"/>
    <property type="match status" value="1"/>
</dbReference>
<feature type="compositionally biased region" description="Basic residues" evidence="9">
    <location>
        <begin position="1219"/>
        <end position="1230"/>
    </location>
</feature>
<dbReference type="CDD" id="cd18793">
    <property type="entry name" value="SF2_C_SNF"/>
    <property type="match status" value="1"/>
</dbReference>
<dbReference type="Pfam" id="PF07529">
    <property type="entry name" value="HSA"/>
    <property type="match status" value="1"/>
</dbReference>
<feature type="compositionally biased region" description="Polar residues" evidence="9">
    <location>
        <begin position="1290"/>
        <end position="1301"/>
    </location>
</feature>
<dbReference type="Pfam" id="PF00176">
    <property type="entry name" value="SNF2-rel_dom"/>
    <property type="match status" value="1"/>
</dbReference>
<dbReference type="SMART" id="SM00297">
    <property type="entry name" value="BROMO"/>
    <property type="match status" value="1"/>
</dbReference>
<dbReference type="GO" id="GO:0006366">
    <property type="term" value="P:transcription by RNA polymerase II"/>
    <property type="evidence" value="ECO:0007669"/>
    <property type="project" value="UniProtKB-ARBA"/>
</dbReference>
<evidence type="ECO:0000259" key="10">
    <source>
        <dbReference type="PROSITE" id="PS50014"/>
    </source>
</evidence>
<comment type="caution">
    <text evidence="14">The sequence shown here is derived from an EMBL/GenBank/DDBJ whole genome shotgun (WGS) entry which is preliminary data.</text>
</comment>
<dbReference type="Pfam" id="PF14619">
    <property type="entry name" value="SnAC"/>
    <property type="match status" value="1"/>
</dbReference>
<evidence type="ECO:0000256" key="3">
    <source>
        <dbReference type="ARBA" id="ARBA00022801"/>
    </source>
</evidence>
<dbReference type="SMART" id="SM00487">
    <property type="entry name" value="DEXDc"/>
    <property type="match status" value="1"/>
</dbReference>
<evidence type="ECO:0000259" key="12">
    <source>
        <dbReference type="PROSITE" id="PS51194"/>
    </source>
</evidence>
<dbReference type="FunFam" id="3.40.50.300:FF:000843">
    <property type="entry name" value="Chromatin structure-remodeling complex subunit snf21"/>
    <property type="match status" value="1"/>
</dbReference>
<dbReference type="InterPro" id="IPR038718">
    <property type="entry name" value="SNF2-like_sf"/>
</dbReference>
<dbReference type="FunFam" id="3.40.50.10810:FF:000008">
    <property type="entry name" value="Chromatin structure-remodeling complex subunit snf21"/>
    <property type="match status" value="1"/>
</dbReference>
<name>A0A1Q2YGD5_9ASCO</name>
<feature type="domain" description="Bromo" evidence="10">
    <location>
        <begin position="1355"/>
        <end position="1425"/>
    </location>
</feature>
<evidence type="ECO:0000256" key="9">
    <source>
        <dbReference type="SAM" id="MobiDB-lite"/>
    </source>
</evidence>
<dbReference type="SMART" id="SM01314">
    <property type="entry name" value="SnAC"/>
    <property type="match status" value="1"/>
</dbReference>
<dbReference type="InterPro" id="IPR014012">
    <property type="entry name" value="HSA_dom"/>
</dbReference>
<feature type="region of interest" description="Disordered" evidence="9">
    <location>
        <begin position="105"/>
        <end position="137"/>
    </location>
</feature>
<dbReference type="GO" id="GO:0005524">
    <property type="term" value="F:ATP binding"/>
    <property type="evidence" value="ECO:0007669"/>
    <property type="project" value="UniProtKB-KW"/>
</dbReference>
<evidence type="ECO:0000256" key="4">
    <source>
        <dbReference type="ARBA" id="ARBA00022806"/>
    </source>
</evidence>
<evidence type="ECO:0000259" key="13">
    <source>
        <dbReference type="PROSITE" id="PS51204"/>
    </source>
</evidence>
<evidence type="ECO:0000256" key="7">
    <source>
        <dbReference type="ARBA" id="ARBA00023242"/>
    </source>
</evidence>
<dbReference type="PROSITE" id="PS51204">
    <property type="entry name" value="HSA"/>
    <property type="match status" value="1"/>
</dbReference>
<dbReference type="Proteomes" id="UP000186136">
    <property type="component" value="Unassembled WGS sequence"/>
</dbReference>
<dbReference type="EMBL" id="BDGI01000072">
    <property type="protein sequence ID" value="GAV28578.1"/>
    <property type="molecule type" value="Genomic_DNA"/>
</dbReference>
<feature type="domain" description="Helicase C-terminal" evidence="12">
    <location>
        <begin position="933"/>
        <end position="1096"/>
    </location>
</feature>
<accession>A0A1Q2YGD5</accession>
<feature type="region of interest" description="Disordered" evidence="9">
    <location>
        <begin position="209"/>
        <end position="242"/>
    </location>
</feature>
<keyword evidence="3" id="KW-0378">Hydrolase</keyword>
<dbReference type="InterPro" id="IPR027417">
    <property type="entry name" value="P-loop_NTPase"/>
</dbReference>
<dbReference type="Gene3D" id="3.40.50.300">
    <property type="entry name" value="P-loop containing nucleotide triphosphate hydrolases"/>
    <property type="match status" value="1"/>
</dbReference>
<feature type="compositionally biased region" description="Acidic residues" evidence="9">
    <location>
        <begin position="1499"/>
        <end position="1526"/>
    </location>
</feature>
<feature type="region of interest" description="Disordered" evidence="9">
    <location>
        <begin position="1204"/>
        <end position="1325"/>
    </location>
</feature>
<feature type="compositionally biased region" description="Basic residues" evidence="9">
    <location>
        <begin position="1266"/>
        <end position="1278"/>
    </location>
</feature>
<feature type="domain" description="Helicase ATP-binding" evidence="11">
    <location>
        <begin position="622"/>
        <end position="787"/>
    </location>
</feature>
<dbReference type="GO" id="GO:0006302">
    <property type="term" value="P:double-strand break repair"/>
    <property type="evidence" value="ECO:0007669"/>
    <property type="project" value="UniProtKB-ARBA"/>
</dbReference>
<dbReference type="InterPro" id="IPR029295">
    <property type="entry name" value="SnAC"/>
</dbReference>
<keyword evidence="4" id="KW-0347">Helicase</keyword>
<feature type="region of interest" description="Disordered" evidence="9">
    <location>
        <begin position="1485"/>
        <end position="1526"/>
    </location>
</feature>
<dbReference type="GO" id="GO:0005634">
    <property type="term" value="C:nucleus"/>
    <property type="evidence" value="ECO:0007669"/>
    <property type="project" value="UniProtKB-SubCell"/>
</dbReference>
<feature type="compositionally biased region" description="Basic and acidic residues" evidence="9">
    <location>
        <begin position="219"/>
        <end position="228"/>
    </location>
</feature>
<feature type="compositionally biased region" description="Basic residues" evidence="9">
    <location>
        <begin position="229"/>
        <end position="239"/>
    </location>
</feature>
<protein>
    <submittedName>
        <fullName evidence="14">Uncharacterized protein</fullName>
    </submittedName>
</protein>
<dbReference type="PANTHER" id="PTHR10799">
    <property type="entry name" value="SNF2/RAD54 HELICASE FAMILY"/>
    <property type="match status" value="1"/>
</dbReference>
<keyword evidence="6 8" id="KW-0103">Bromodomain</keyword>
<dbReference type="InterPro" id="IPR014001">
    <property type="entry name" value="Helicase_ATP-bd"/>
</dbReference>
<dbReference type="OrthoDB" id="5857104at2759"/>
<evidence type="ECO:0000256" key="5">
    <source>
        <dbReference type="ARBA" id="ARBA00022840"/>
    </source>
</evidence>
<sequence>MLLQRQKDQQQLQQQHHQQNQQHQHPQHQAQNLQNMQNTNISSAASPVMGSPGQTANQPATIFHPIQAHILKFQIATFKRFIQNQPITPELNNLITASYTQFQRQKNQPVQQQPQQPNSQLPFQQNQQTQAAASQLPPQNSQMIGADLQSLYKQAQAQKQEQQKQTQLQIQLQHQAQARAQAQGKQVLAHAQTQTQDNTLAHAAELAQAKQKQQANKKAKVEKPASIKKERKRAPRKTKKEAAATAAAANAAINTAMLAGDPSNLKNGGKPSLAHVKLRTLPPHPPVVLDKLDAKYPNTKKDNIQNPLAKVDTFVVPQLKASIPYEFFNMPKSKVFTPSVYPKPLDIEGANELKKLHENLLIEDELQQLEQLAKLDASFKYEHDSFKLLPYQKALRGYVLSGIFHQNMLLINHLPNFSAKIRGVSIEDAAIVNALYLEQKHVAIEKQKIEVIERQASLLSASNVQKRVLLDKKLTCQRLAKNLTTFHQQTEKEEQRRIEKNAKQRLQALKANDEEAYVKLLDQTKDTRITHLLKQTNSFLSSLTEAVKDQQKETHEKMIKVGHTNDMEKDVTDDTEVDEDEKLSLDYYHVAHKIQEKVTGQPSILVGGTLKEYQIRGLEWMVSLYNNHLNGILADEMGLGKTIQTISLLTYITEVKKLAGPFLVIVPLSTLPNWNNEFDKWAPSLKKISYKGSPAYRKDLAQRVKARDFNVLLTTYEYIIKDKYLLSKIKWVHMIIDEGHRMKNAKSKLSYTLNEFYHSDYRLILTGTPLQNNLPELWALLNFVLPKIFNSVKSFDEWFNTPFANTGSQDKIELSEEETLLVIRRLHKVLRPFLLRRLKKDVEKSLPNKIEKVIKCRKSGLQAKMYHQMLKYNKLFVGDKENKAVGIKGMNNKLMQLRKICNHPFVFPAIEDMINPSHQNNDLIWRVCGKFELLDRILPKFRATGHRVLMFFQMTQIMDIMEDFLRFRGMKYMRLDGDTKADDRTLLLKDFNAENSPYFVFLLSTRAGGLGLNLQTADTVIIFDTDWNPHQDLQAQDRAHRIGQKNEVRILRLITSDSIEEYILEKAHQKLDIDGKVIQAGKFDQKSTAEEQEALLRKLIESEEHAKENDDELNDDDLNEILARNENEIKVFSTIDEEREKEWDSNLPRLFSEEELPSVYHQEPEPEEEIPEEAQYYGRGTRERKVAKYDENISEEQWLRQIDGFVSDDDNDGESNPARKSKGKRIKKKKVKEEDVTTGEITSDFQKENSEENDDEKEEGHDFKRLKTGKGKAGKKTTSKALSATPDPTEPNTPADSTEASSFAGPPVRRRKNFGTLPISRDIWPSDEPVGQDRVTLQTRMADILNHLQEYNNPAGRKLCKIFNVKPQRRLYPDYYVIIKHPIAFDMVRRRINNWTYNSLDEYMYDVHLIFKNARIYNLDTSVLYSDSMVLEAQAYKMFIGYVHKELDFKEFDKTFGLLKPNGELIADPIVRWDEEKQEAVIIDVTGQGLDSNGSSDPKEEDENNEEVKEENEDSDQAEETVESDV</sequence>
<dbReference type="GO" id="GO:0016787">
    <property type="term" value="F:hydrolase activity"/>
    <property type="evidence" value="ECO:0007669"/>
    <property type="project" value="UniProtKB-KW"/>
</dbReference>
<dbReference type="PROSITE" id="PS50014">
    <property type="entry name" value="BROMODOMAIN_2"/>
    <property type="match status" value="1"/>
</dbReference>
<comment type="subcellular location">
    <subcellularLocation>
        <location evidence="1">Nucleus</location>
    </subcellularLocation>
</comment>
<dbReference type="InterPro" id="IPR036427">
    <property type="entry name" value="Bromodomain-like_sf"/>
</dbReference>
<evidence type="ECO:0000259" key="11">
    <source>
        <dbReference type="PROSITE" id="PS51192"/>
    </source>
</evidence>
<dbReference type="GO" id="GO:0042393">
    <property type="term" value="F:histone binding"/>
    <property type="evidence" value="ECO:0007669"/>
    <property type="project" value="InterPro"/>
</dbReference>
<dbReference type="InterPro" id="IPR001487">
    <property type="entry name" value="Bromodomain"/>
</dbReference>
<feature type="compositionally biased region" description="Low complexity" evidence="9">
    <location>
        <begin position="9"/>
        <end position="30"/>
    </location>
</feature>
<dbReference type="SUPFAM" id="SSF52540">
    <property type="entry name" value="P-loop containing nucleoside triphosphate hydrolases"/>
    <property type="match status" value="2"/>
</dbReference>
<reference evidence="14 15" key="1">
    <citation type="submission" date="2016-08" db="EMBL/GenBank/DDBJ databases">
        <title>Whole genome shotgun sequence of Pichia membranifaciens KS47-1.</title>
        <authorList>
            <person name="Konishi M."/>
            <person name="Ishida M."/>
            <person name="Arakawa T."/>
            <person name="Kato Y."/>
            <person name="Horiuchi J."/>
        </authorList>
    </citation>
    <scope>NUCLEOTIDE SEQUENCE [LARGE SCALE GENOMIC DNA]</scope>
    <source>
        <strain evidence="14 15">KS47-1</strain>
    </source>
</reference>
<dbReference type="GO" id="GO:0140008">
    <property type="term" value="F:histone H4 reader activity"/>
    <property type="evidence" value="ECO:0007669"/>
    <property type="project" value="UniProtKB-ARBA"/>
</dbReference>
<dbReference type="InterPro" id="IPR000330">
    <property type="entry name" value="SNF2_N"/>
</dbReference>
<dbReference type="GO" id="GO:0010468">
    <property type="term" value="P:regulation of gene expression"/>
    <property type="evidence" value="ECO:0007669"/>
    <property type="project" value="UniProtKB-ARBA"/>
</dbReference>
<dbReference type="Pfam" id="PF00271">
    <property type="entry name" value="Helicase_C"/>
    <property type="match status" value="1"/>
</dbReference>
<dbReference type="InterPro" id="IPR049730">
    <property type="entry name" value="SNF2/RAD54-like_C"/>
</dbReference>
<dbReference type="GO" id="GO:0004386">
    <property type="term" value="F:helicase activity"/>
    <property type="evidence" value="ECO:0007669"/>
    <property type="project" value="UniProtKB-KW"/>
</dbReference>
<keyword evidence="7" id="KW-0539">Nucleus</keyword>
<dbReference type="GO" id="GO:0006338">
    <property type="term" value="P:chromatin remodeling"/>
    <property type="evidence" value="ECO:0007669"/>
    <property type="project" value="UniProtKB-ARBA"/>
</dbReference>
<dbReference type="PRINTS" id="PR00503">
    <property type="entry name" value="BROMODOMAIN"/>
</dbReference>
<dbReference type="SUPFAM" id="SSF47370">
    <property type="entry name" value="Bromodomain"/>
    <property type="match status" value="1"/>
</dbReference>
<dbReference type="CDD" id="cd17996">
    <property type="entry name" value="DEXHc_SMARCA2_SMARCA4"/>
    <property type="match status" value="1"/>
</dbReference>
<feature type="compositionally biased region" description="Low complexity" evidence="9">
    <location>
        <begin position="105"/>
        <end position="135"/>
    </location>
</feature>
<organism evidence="14 15">
    <name type="scientific">Pichia membranifaciens</name>
    <dbReference type="NCBI Taxonomy" id="4926"/>
    <lineage>
        <taxon>Eukaryota</taxon>
        <taxon>Fungi</taxon>
        <taxon>Dikarya</taxon>
        <taxon>Ascomycota</taxon>
        <taxon>Saccharomycotina</taxon>
        <taxon>Pichiomycetes</taxon>
        <taxon>Pichiales</taxon>
        <taxon>Pichiaceae</taxon>
        <taxon>Pichia</taxon>
    </lineage>
</organism>
<evidence type="ECO:0000256" key="6">
    <source>
        <dbReference type="ARBA" id="ARBA00023117"/>
    </source>
</evidence>
<dbReference type="Gene3D" id="1.20.5.170">
    <property type="match status" value="1"/>
</dbReference>
<dbReference type="Pfam" id="PF00439">
    <property type="entry name" value="Bromodomain"/>
    <property type="match status" value="1"/>
</dbReference>
<evidence type="ECO:0000313" key="15">
    <source>
        <dbReference type="Proteomes" id="UP000186136"/>
    </source>
</evidence>
<keyword evidence="2" id="KW-0547">Nucleotide-binding</keyword>
<gene>
    <name evidence="14" type="ORF">PMKS-002049</name>
</gene>
<keyword evidence="15" id="KW-1185">Reference proteome</keyword>
<dbReference type="InterPro" id="IPR001650">
    <property type="entry name" value="Helicase_C-like"/>
</dbReference>
<dbReference type="PROSITE" id="PS51192">
    <property type="entry name" value="HELICASE_ATP_BIND_1"/>
    <property type="match status" value="1"/>
</dbReference>
<evidence type="ECO:0000313" key="14">
    <source>
        <dbReference type="EMBL" id="GAV28578.1"/>
    </source>
</evidence>
<dbReference type="Gene3D" id="1.20.920.10">
    <property type="entry name" value="Bromodomain-like"/>
    <property type="match status" value="1"/>
</dbReference>
<feature type="domain" description="HSA" evidence="13">
    <location>
        <begin position="438"/>
        <end position="511"/>
    </location>
</feature>
<dbReference type="PROSITE" id="PS51194">
    <property type="entry name" value="HELICASE_CTER"/>
    <property type="match status" value="1"/>
</dbReference>
<evidence type="ECO:0000256" key="8">
    <source>
        <dbReference type="PROSITE-ProRule" id="PRU00035"/>
    </source>
</evidence>
<evidence type="ECO:0000256" key="2">
    <source>
        <dbReference type="ARBA" id="ARBA00022741"/>
    </source>
</evidence>